<evidence type="ECO:0000256" key="1">
    <source>
        <dbReference type="ARBA" id="ARBA00000142"/>
    </source>
</evidence>
<comment type="function">
    <text evidence="2 7">Catalyzes the formation of N(7)-methylguanine at position 46 (m7G46) in tRNA.</text>
</comment>
<proteinExistence type="inferred from homology"/>
<dbReference type="NCBIfam" id="TIGR00091">
    <property type="entry name" value="tRNA (guanosine(46)-N7)-methyltransferase TrmB"/>
    <property type="match status" value="1"/>
</dbReference>
<name>A0A2U2AE86_9GAMM</name>
<evidence type="ECO:0000256" key="4">
    <source>
        <dbReference type="ARBA" id="ARBA00022679"/>
    </source>
</evidence>
<feature type="binding site" evidence="7">
    <location>
        <begin position="255"/>
        <end position="258"/>
    </location>
    <ligand>
        <name>substrate</name>
    </ligand>
</feature>
<keyword evidence="4 7" id="KW-0808">Transferase</keyword>
<sequence length="276" mass="31401">MENIVNNNKDEQSSTEHSSNNALDESLLNDSKNVGELDIDAIKEKAGGRYIRTIRSFVKREGRLTKGQERILAESPYLIDHEAVNARWNLDALFGRTNQKRTLEIGFGDGASLSKMAEREPDRDFLGLEVHRPGVGRLLLDVEEKGLTNIRAIDYDAVHILKHCIPDESLECVQVFFPDPWHKKKHNKRRIIQPAFVALIAQKLMKGGRLCLATDWEPYAEHMMEVMQSAPDYINSVDASINGGFVMEPNHRMPTKFEARGKRLGHGVWDLIFLKK</sequence>
<keyword evidence="10" id="KW-1185">Reference proteome</keyword>
<dbReference type="GO" id="GO:0043527">
    <property type="term" value="C:tRNA methyltransferase complex"/>
    <property type="evidence" value="ECO:0007669"/>
    <property type="project" value="TreeGrafter"/>
</dbReference>
<dbReference type="Pfam" id="PF02390">
    <property type="entry name" value="Methyltransf_4"/>
    <property type="match status" value="1"/>
</dbReference>
<comment type="pathway">
    <text evidence="7">tRNA modification; N(7)-methylguanine-tRNA biosynthesis.</text>
</comment>
<feature type="binding site" evidence="7">
    <location>
        <position position="104"/>
    </location>
    <ligand>
        <name>S-adenosyl-L-methionine</name>
        <dbReference type="ChEBI" id="CHEBI:59789"/>
    </ligand>
</feature>
<gene>
    <name evidence="7" type="primary">trmB</name>
    <name evidence="9" type="ORF">DC083_07705</name>
</gene>
<feature type="binding site" evidence="7">
    <location>
        <position position="156"/>
    </location>
    <ligand>
        <name>S-adenosyl-L-methionine</name>
        <dbReference type="ChEBI" id="CHEBI:59789"/>
    </ligand>
</feature>
<accession>A0A2U2AE86</accession>
<feature type="region of interest" description="Disordered" evidence="8">
    <location>
        <begin position="1"/>
        <end position="27"/>
    </location>
</feature>
<dbReference type="UniPathway" id="UPA00989"/>
<dbReference type="EC" id="2.1.1.33" evidence="7"/>
<dbReference type="EMBL" id="QEWQ01000004">
    <property type="protein sequence ID" value="PWD80976.1"/>
    <property type="molecule type" value="Genomic_DNA"/>
</dbReference>
<evidence type="ECO:0000256" key="3">
    <source>
        <dbReference type="ARBA" id="ARBA00022603"/>
    </source>
</evidence>
<dbReference type="PROSITE" id="PS51625">
    <property type="entry name" value="SAM_MT_TRMB"/>
    <property type="match status" value="1"/>
</dbReference>
<dbReference type="InterPro" id="IPR003358">
    <property type="entry name" value="tRNA_(Gua-N-7)_MeTrfase_Trmb"/>
</dbReference>
<dbReference type="RefSeq" id="WP_109189625.1">
    <property type="nucleotide sequence ID" value="NZ_BMYA01000002.1"/>
</dbReference>
<feature type="binding site" evidence="7">
    <location>
        <position position="183"/>
    </location>
    <ligand>
        <name>substrate</name>
    </ligand>
</feature>
<organism evidence="9 10">
    <name type="scientific">Ignatzschineria ureiclastica</name>
    <dbReference type="NCBI Taxonomy" id="472582"/>
    <lineage>
        <taxon>Bacteria</taxon>
        <taxon>Pseudomonadati</taxon>
        <taxon>Pseudomonadota</taxon>
        <taxon>Gammaproteobacteria</taxon>
        <taxon>Cardiobacteriales</taxon>
        <taxon>Ignatzschineriaceae</taxon>
        <taxon>Ignatzschineria</taxon>
    </lineage>
</organism>
<evidence type="ECO:0000313" key="9">
    <source>
        <dbReference type="EMBL" id="PWD80976.1"/>
    </source>
</evidence>
<feature type="region of interest" description="Interaction with RNA" evidence="7">
    <location>
        <begin position="185"/>
        <end position="190"/>
    </location>
</feature>
<dbReference type="Gene3D" id="3.40.50.150">
    <property type="entry name" value="Vaccinia Virus protein VP39"/>
    <property type="match status" value="1"/>
</dbReference>
<evidence type="ECO:0000256" key="6">
    <source>
        <dbReference type="ARBA" id="ARBA00022694"/>
    </source>
</evidence>
<dbReference type="AlphaFoldDB" id="A0A2U2AE86"/>
<comment type="similarity">
    <text evidence="7">Belongs to the class I-like SAM-binding methyltransferase superfamily. TrmB family.</text>
</comment>
<keyword evidence="6 7" id="KW-0819">tRNA processing</keyword>
<protein>
    <recommendedName>
        <fullName evidence="7">tRNA (guanine-N(7)-)-methyltransferase</fullName>
        <ecNumber evidence="7">2.1.1.33</ecNumber>
    </recommendedName>
    <alternativeName>
        <fullName evidence="7">tRNA (guanine(46)-N(7))-methyltransferase</fullName>
    </alternativeName>
    <alternativeName>
        <fullName evidence="7">tRNA(m7G46)-methyltransferase</fullName>
    </alternativeName>
</protein>
<feature type="compositionally biased region" description="Polar residues" evidence="8">
    <location>
        <begin position="15"/>
        <end position="27"/>
    </location>
</feature>
<keyword evidence="3 7" id="KW-0489">Methyltransferase</keyword>
<dbReference type="OrthoDB" id="9802090at2"/>
<dbReference type="PANTHER" id="PTHR23417:SF14">
    <property type="entry name" value="PENTACOTRIPEPTIDE-REPEAT REGION OF PRORP DOMAIN-CONTAINING PROTEIN"/>
    <property type="match status" value="1"/>
</dbReference>
<evidence type="ECO:0000256" key="2">
    <source>
        <dbReference type="ARBA" id="ARBA00003015"/>
    </source>
</evidence>
<feature type="binding site" evidence="7">
    <location>
        <position position="129"/>
    </location>
    <ligand>
        <name>S-adenosyl-L-methionine</name>
        <dbReference type="ChEBI" id="CHEBI:59789"/>
    </ligand>
</feature>
<comment type="catalytic activity">
    <reaction evidence="1 7">
        <text>guanosine(46) in tRNA + S-adenosyl-L-methionine = N(7)-methylguanosine(46) in tRNA + S-adenosyl-L-homocysteine</text>
        <dbReference type="Rhea" id="RHEA:42708"/>
        <dbReference type="Rhea" id="RHEA-COMP:10188"/>
        <dbReference type="Rhea" id="RHEA-COMP:10189"/>
        <dbReference type="ChEBI" id="CHEBI:57856"/>
        <dbReference type="ChEBI" id="CHEBI:59789"/>
        <dbReference type="ChEBI" id="CHEBI:74269"/>
        <dbReference type="ChEBI" id="CHEBI:74480"/>
        <dbReference type="EC" id="2.1.1.33"/>
    </reaction>
</comment>
<feature type="binding site" evidence="7">
    <location>
        <position position="179"/>
    </location>
    <ligand>
        <name>S-adenosyl-L-methionine</name>
        <dbReference type="ChEBI" id="CHEBI:59789"/>
    </ligand>
</feature>
<evidence type="ECO:0000256" key="8">
    <source>
        <dbReference type="SAM" id="MobiDB-lite"/>
    </source>
</evidence>
<dbReference type="SUPFAM" id="SSF53335">
    <property type="entry name" value="S-adenosyl-L-methionine-dependent methyltransferases"/>
    <property type="match status" value="1"/>
</dbReference>
<dbReference type="HAMAP" id="MF_01057">
    <property type="entry name" value="tRNA_methyltr_TrmB"/>
    <property type="match status" value="1"/>
</dbReference>
<evidence type="ECO:0000313" key="10">
    <source>
        <dbReference type="Proteomes" id="UP000245020"/>
    </source>
</evidence>
<dbReference type="InterPro" id="IPR029063">
    <property type="entry name" value="SAM-dependent_MTases_sf"/>
</dbReference>
<reference evidence="10" key="1">
    <citation type="submission" date="2018-05" db="EMBL/GenBank/DDBJ databases">
        <title>Ignatzschineria dubaiensis sp. nov., isolated from necrotic foot tissues of dromedaries (Camelus dromedarius) and associated maggots in Dubai, United Arab Emirates.</title>
        <authorList>
            <person name="Tsang C.C."/>
            <person name="Tang J.Y.M."/>
            <person name="Fong J.Y.H."/>
            <person name="Kinne J."/>
            <person name="Lee H.H."/>
            <person name="Joseph M."/>
            <person name="Jose S."/>
            <person name="Schuster R.K."/>
            <person name="Tang Y."/>
            <person name="Sivakumar S."/>
            <person name="Chen J.H.K."/>
            <person name="Teng J.L.L."/>
            <person name="Lau S.K.P."/>
            <person name="Wernery U."/>
            <person name="Woo P.C.Y."/>
        </authorList>
    </citation>
    <scope>NUCLEOTIDE SEQUENCE [LARGE SCALE GENOMIC DNA]</scope>
    <source>
        <strain evidence="10">KCTC 22644</strain>
    </source>
</reference>
<dbReference type="InterPro" id="IPR055361">
    <property type="entry name" value="tRNA_methyltr_TrmB_bact"/>
</dbReference>
<evidence type="ECO:0000256" key="5">
    <source>
        <dbReference type="ARBA" id="ARBA00022691"/>
    </source>
</evidence>
<dbReference type="PANTHER" id="PTHR23417">
    <property type="entry name" value="3-DEOXY-D-MANNO-OCTULOSONIC-ACID TRANSFERASE/TRNA GUANINE-N 7 - -METHYLTRANSFERASE"/>
    <property type="match status" value="1"/>
</dbReference>
<feature type="binding site" evidence="7">
    <location>
        <position position="215"/>
    </location>
    <ligand>
        <name>substrate</name>
    </ligand>
</feature>
<evidence type="ECO:0000256" key="7">
    <source>
        <dbReference type="HAMAP-Rule" id="MF_01057"/>
    </source>
</evidence>
<keyword evidence="5 7" id="KW-0949">S-adenosyl-L-methionine</keyword>
<dbReference type="GO" id="GO:0008176">
    <property type="term" value="F:tRNA (guanine(46)-N7)-methyltransferase activity"/>
    <property type="evidence" value="ECO:0007669"/>
    <property type="project" value="UniProtKB-UniRule"/>
</dbReference>
<dbReference type="Proteomes" id="UP000245020">
    <property type="component" value="Unassembled WGS sequence"/>
</dbReference>
<comment type="caution">
    <text evidence="9">The sequence shown here is derived from an EMBL/GenBank/DDBJ whole genome shotgun (WGS) entry which is preliminary data.</text>
</comment>